<evidence type="ECO:0000256" key="3">
    <source>
        <dbReference type="ARBA" id="ARBA00022741"/>
    </source>
</evidence>
<keyword evidence="2" id="KW-0813">Transport</keyword>
<feature type="domain" description="ABC transporter" evidence="5">
    <location>
        <begin position="4"/>
        <end position="243"/>
    </location>
</feature>
<dbReference type="Pfam" id="PF00005">
    <property type="entry name" value="ABC_tran"/>
    <property type="match status" value="1"/>
</dbReference>
<sequence length="252" mass="28442">MSALELKEIYKIFGNEYGCIALENINLLVEKGEFISVMGPSGSGKTTLINIASTVIKKSSGKVIIDGLNIEKLNNEELAMMRREKVGFVFQDFRLIDSLNIEENIILPLVLKGLNHNKIYRKLKKIKEILKLDYIISKKSIYELSGGEKQRVAIARAIIHDPKILFADEPTGKLDTNSSNSIMDLFEKINKNLNISIIIVTHNPVSASYSDRVVFLKDGKIYNEIYKGEEKSSFYSRILDMVAFLGGKNYDL</sequence>
<proteinExistence type="inferred from homology"/>
<dbReference type="Gene3D" id="3.40.50.300">
    <property type="entry name" value="P-loop containing nucleotide triphosphate hydrolases"/>
    <property type="match status" value="1"/>
</dbReference>
<dbReference type="EMBL" id="BAAACG010000001">
    <property type="protein sequence ID" value="GAA0732226.1"/>
    <property type="molecule type" value="Genomic_DNA"/>
</dbReference>
<evidence type="ECO:0000256" key="4">
    <source>
        <dbReference type="ARBA" id="ARBA00022840"/>
    </source>
</evidence>
<comment type="caution">
    <text evidence="6">The sequence shown here is derived from an EMBL/GenBank/DDBJ whole genome shotgun (WGS) entry which is preliminary data.</text>
</comment>
<evidence type="ECO:0000256" key="1">
    <source>
        <dbReference type="ARBA" id="ARBA00005417"/>
    </source>
</evidence>
<evidence type="ECO:0000313" key="7">
    <source>
        <dbReference type="Proteomes" id="UP001501510"/>
    </source>
</evidence>
<dbReference type="InterPro" id="IPR017911">
    <property type="entry name" value="MacB-like_ATP-bd"/>
</dbReference>
<reference evidence="6 7" key="1">
    <citation type="journal article" date="2019" name="Int. J. Syst. Evol. Microbiol.">
        <title>The Global Catalogue of Microorganisms (GCM) 10K type strain sequencing project: providing services to taxonomists for standard genome sequencing and annotation.</title>
        <authorList>
            <consortium name="The Broad Institute Genomics Platform"/>
            <consortium name="The Broad Institute Genome Sequencing Center for Infectious Disease"/>
            <person name="Wu L."/>
            <person name="Ma J."/>
        </authorList>
    </citation>
    <scope>NUCLEOTIDE SEQUENCE [LARGE SCALE GENOMIC DNA]</scope>
    <source>
        <strain evidence="6 7">JCM 1407</strain>
    </source>
</reference>
<evidence type="ECO:0000313" key="6">
    <source>
        <dbReference type="EMBL" id="GAA0732226.1"/>
    </source>
</evidence>
<accession>A0ABN1J8N2</accession>
<dbReference type="SMART" id="SM00382">
    <property type="entry name" value="AAA"/>
    <property type="match status" value="1"/>
</dbReference>
<dbReference type="GO" id="GO:0005524">
    <property type="term" value="F:ATP binding"/>
    <property type="evidence" value="ECO:0007669"/>
    <property type="project" value="UniProtKB-KW"/>
</dbReference>
<dbReference type="PANTHER" id="PTHR42798:SF7">
    <property type="entry name" value="ALPHA-D-RIBOSE 1-METHYLPHOSPHONATE 5-TRIPHOSPHATE SYNTHASE SUBUNIT PHNL"/>
    <property type="match status" value="1"/>
</dbReference>
<dbReference type="InterPro" id="IPR027417">
    <property type="entry name" value="P-loop_NTPase"/>
</dbReference>
<evidence type="ECO:0000259" key="5">
    <source>
        <dbReference type="PROSITE" id="PS50893"/>
    </source>
</evidence>
<evidence type="ECO:0000256" key="2">
    <source>
        <dbReference type="ARBA" id="ARBA00022448"/>
    </source>
</evidence>
<keyword evidence="7" id="KW-1185">Reference proteome</keyword>
<protein>
    <submittedName>
        <fullName evidence="6">ABC transporter ATP-binding protein</fullName>
    </submittedName>
</protein>
<gene>
    <name evidence="6" type="ORF">GCM10008906_01580</name>
</gene>
<dbReference type="Proteomes" id="UP001501510">
    <property type="component" value="Unassembled WGS sequence"/>
</dbReference>
<comment type="similarity">
    <text evidence="1">Belongs to the ABC transporter superfamily.</text>
</comment>
<organism evidence="6 7">
    <name type="scientific">Clostridium oceanicum</name>
    <dbReference type="NCBI Taxonomy" id="1543"/>
    <lineage>
        <taxon>Bacteria</taxon>
        <taxon>Bacillati</taxon>
        <taxon>Bacillota</taxon>
        <taxon>Clostridia</taxon>
        <taxon>Eubacteriales</taxon>
        <taxon>Clostridiaceae</taxon>
        <taxon>Clostridium</taxon>
    </lineage>
</organism>
<dbReference type="PROSITE" id="PS00211">
    <property type="entry name" value="ABC_TRANSPORTER_1"/>
    <property type="match status" value="1"/>
</dbReference>
<dbReference type="InterPro" id="IPR003593">
    <property type="entry name" value="AAA+_ATPase"/>
</dbReference>
<dbReference type="RefSeq" id="WP_343757846.1">
    <property type="nucleotide sequence ID" value="NZ_BAAACG010000001.1"/>
</dbReference>
<dbReference type="SUPFAM" id="SSF52540">
    <property type="entry name" value="P-loop containing nucleoside triphosphate hydrolases"/>
    <property type="match status" value="1"/>
</dbReference>
<dbReference type="PANTHER" id="PTHR42798">
    <property type="entry name" value="LIPOPROTEIN-RELEASING SYSTEM ATP-BINDING PROTEIN LOLD"/>
    <property type="match status" value="1"/>
</dbReference>
<dbReference type="InterPro" id="IPR017871">
    <property type="entry name" value="ABC_transporter-like_CS"/>
</dbReference>
<name>A0ABN1J8N2_9CLOT</name>
<dbReference type="PROSITE" id="PS50893">
    <property type="entry name" value="ABC_TRANSPORTER_2"/>
    <property type="match status" value="1"/>
</dbReference>
<dbReference type="CDD" id="cd03255">
    <property type="entry name" value="ABC_MJ0796_LolCDE_FtsE"/>
    <property type="match status" value="1"/>
</dbReference>
<keyword evidence="4 6" id="KW-0067">ATP-binding</keyword>
<dbReference type="InterPro" id="IPR003439">
    <property type="entry name" value="ABC_transporter-like_ATP-bd"/>
</dbReference>
<keyword evidence="3" id="KW-0547">Nucleotide-binding</keyword>